<comment type="caution">
    <text evidence="2">The sequence shown here is derived from an EMBL/GenBank/DDBJ whole genome shotgun (WGS) entry which is preliminary data.</text>
</comment>
<dbReference type="Proteomes" id="UP000178710">
    <property type="component" value="Unassembled WGS sequence"/>
</dbReference>
<proteinExistence type="predicted"/>
<reference evidence="2 3" key="1">
    <citation type="journal article" date="2016" name="Nat. Commun.">
        <title>Thousands of microbial genomes shed light on interconnected biogeochemical processes in an aquifer system.</title>
        <authorList>
            <person name="Anantharaman K."/>
            <person name="Brown C.T."/>
            <person name="Hug L.A."/>
            <person name="Sharon I."/>
            <person name="Castelle C.J."/>
            <person name="Probst A.J."/>
            <person name="Thomas B.C."/>
            <person name="Singh A."/>
            <person name="Wilkins M.J."/>
            <person name="Karaoz U."/>
            <person name="Brodie E.L."/>
            <person name="Williams K.H."/>
            <person name="Hubbard S.S."/>
            <person name="Banfield J.F."/>
        </authorList>
    </citation>
    <scope>NUCLEOTIDE SEQUENCE [LARGE SCALE GENOMIC DNA]</scope>
</reference>
<dbReference type="EMBL" id="MHQK01000027">
    <property type="protein sequence ID" value="OHA01425.1"/>
    <property type="molecule type" value="Genomic_DNA"/>
</dbReference>
<name>A0A1G2KPV8_9BACT</name>
<gene>
    <name evidence="2" type="ORF">A3C12_02985</name>
</gene>
<sequence length="60" mass="6601">MEDAQDILNYREVCEEQRRKATAASSNHLVASPSEDGEQPAARHQNEVLTEEAPLPAPAE</sequence>
<evidence type="ECO:0000313" key="2">
    <source>
        <dbReference type="EMBL" id="OHA01425.1"/>
    </source>
</evidence>
<dbReference type="AlphaFoldDB" id="A0A1G2KPV8"/>
<evidence type="ECO:0000256" key="1">
    <source>
        <dbReference type="SAM" id="MobiDB-lite"/>
    </source>
</evidence>
<accession>A0A1G2KPV8</accession>
<protein>
    <submittedName>
        <fullName evidence="2">Uncharacterized protein</fullName>
    </submittedName>
</protein>
<organism evidence="2 3">
    <name type="scientific">Candidatus Sungbacteria bacterium RIFCSPHIGHO2_02_FULL_49_20</name>
    <dbReference type="NCBI Taxonomy" id="1802272"/>
    <lineage>
        <taxon>Bacteria</taxon>
        <taxon>Candidatus Sungiibacteriota</taxon>
    </lineage>
</organism>
<feature type="region of interest" description="Disordered" evidence="1">
    <location>
        <begin position="19"/>
        <end position="60"/>
    </location>
</feature>
<evidence type="ECO:0000313" key="3">
    <source>
        <dbReference type="Proteomes" id="UP000178710"/>
    </source>
</evidence>